<evidence type="ECO:0000313" key="1">
    <source>
        <dbReference type="EMBL" id="KAJ8439906.1"/>
    </source>
</evidence>
<reference evidence="1" key="1">
    <citation type="submission" date="2022-04" db="EMBL/GenBank/DDBJ databases">
        <title>Carnegiea gigantea Genome sequencing and assembly v2.</title>
        <authorList>
            <person name="Copetti D."/>
            <person name="Sanderson M.J."/>
            <person name="Burquez A."/>
            <person name="Wojciechowski M.F."/>
        </authorList>
    </citation>
    <scope>NUCLEOTIDE SEQUENCE</scope>
    <source>
        <strain evidence="1">SGP5-SGP5p</strain>
        <tissue evidence="1">Aerial part</tissue>
    </source>
</reference>
<gene>
    <name evidence="1" type="ORF">Cgig2_003972</name>
</gene>
<evidence type="ECO:0000313" key="2">
    <source>
        <dbReference type="Proteomes" id="UP001153076"/>
    </source>
</evidence>
<organism evidence="1 2">
    <name type="scientific">Carnegiea gigantea</name>
    <dbReference type="NCBI Taxonomy" id="171969"/>
    <lineage>
        <taxon>Eukaryota</taxon>
        <taxon>Viridiplantae</taxon>
        <taxon>Streptophyta</taxon>
        <taxon>Embryophyta</taxon>
        <taxon>Tracheophyta</taxon>
        <taxon>Spermatophyta</taxon>
        <taxon>Magnoliopsida</taxon>
        <taxon>eudicotyledons</taxon>
        <taxon>Gunneridae</taxon>
        <taxon>Pentapetalae</taxon>
        <taxon>Caryophyllales</taxon>
        <taxon>Cactineae</taxon>
        <taxon>Cactaceae</taxon>
        <taxon>Cactoideae</taxon>
        <taxon>Echinocereeae</taxon>
        <taxon>Carnegiea</taxon>
    </lineage>
</organism>
<keyword evidence="2" id="KW-1185">Reference proteome</keyword>
<comment type="caution">
    <text evidence="1">The sequence shown here is derived from an EMBL/GenBank/DDBJ whole genome shotgun (WGS) entry which is preliminary data.</text>
</comment>
<accession>A0A9Q1QFQ8</accession>
<proteinExistence type="predicted"/>
<dbReference type="Proteomes" id="UP001153076">
    <property type="component" value="Unassembled WGS sequence"/>
</dbReference>
<dbReference type="AlphaFoldDB" id="A0A9Q1QFQ8"/>
<protein>
    <submittedName>
        <fullName evidence="1">Uncharacterized protein</fullName>
    </submittedName>
</protein>
<sequence>MLLRFSDPRRSRCRQWLGSLESQLKPLKTSLHAFILMDLTMLLMILAPSPACKVDEKNDYPGSEDRFTGDVKVDLQAADPTQLTKIGSYKNASSCALHLFNLQRSDFSILLMMMLASDVDQHTTGASIAYIIYQVAQWDVMHDAEFATSLCSFYFSVNLFGLLCRIALVSAFCCSWTPCFDTSVEHRRIY</sequence>
<name>A0A9Q1QFQ8_9CARY</name>
<dbReference type="EMBL" id="JAKOGI010000205">
    <property type="protein sequence ID" value="KAJ8439906.1"/>
    <property type="molecule type" value="Genomic_DNA"/>
</dbReference>